<proteinExistence type="inferred from homology"/>
<dbReference type="InterPro" id="IPR002347">
    <property type="entry name" value="SDR_fam"/>
</dbReference>
<dbReference type="PANTHER" id="PTHR42879:SF2">
    <property type="entry name" value="3-OXOACYL-[ACYL-CARRIER-PROTEIN] REDUCTASE FABG"/>
    <property type="match status" value="1"/>
</dbReference>
<dbReference type="Proteomes" id="UP000070076">
    <property type="component" value="Unassembled WGS sequence"/>
</dbReference>
<dbReference type="NCBIfam" id="NF009466">
    <property type="entry name" value="PRK12826.1-2"/>
    <property type="match status" value="1"/>
</dbReference>
<dbReference type="InterPro" id="IPR020904">
    <property type="entry name" value="Sc_DH/Rdtase_CS"/>
</dbReference>
<dbReference type="Gene3D" id="3.40.50.720">
    <property type="entry name" value="NAD(P)-binding Rossmann-like Domain"/>
    <property type="match status" value="1"/>
</dbReference>
<dbReference type="GO" id="GO:0016491">
    <property type="term" value="F:oxidoreductase activity"/>
    <property type="evidence" value="ECO:0007669"/>
    <property type="project" value="UniProtKB-KW"/>
</dbReference>
<dbReference type="PATRIC" id="fig|1698277.3.peg.72"/>
<evidence type="ECO:0000313" key="7">
    <source>
        <dbReference type="Proteomes" id="UP000070076"/>
    </source>
</evidence>
<dbReference type="PRINTS" id="PR00080">
    <property type="entry name" value="SDRFAMILY"/>
</dbReference>
<evidence type="ECO:0000256" key="2">
    <source>
        <dbReference type="ARBA" id="ARBA00022857"/>
    </source>
</evidence>
<dbReference type="InterPro" id="IPR050259">
    <property type="entry name" value="SDR"/>
</dbReference>
<dbReference type="SMART" id="SM00822">
    <property type="entry name" value="PKS_KR"/>
    <property type="match status" value="1"/>
</dbReference>
<dbReference type="GO" id="GO:0032787">
    <property type="term" value="P:monocarboxylic acid metabolic process"/>
    <property type="evidence" value="ECO:0007669"/>
    <property type="project" value="UniProtKB-ARBA"/>
</dbReference>
<comment type="caution">
    <text evidence="6">The sequence shown here is derived from an EMBL/GenBank/DDBJ whole genome shotgun (WGS) entry which is preliminary data.</text>
</comment>
<dbReference type="InterPro" id="IPR057326">
    <property type="entry name" value="KR_dom"/>
</dbReference>
<evidence type="ECO:0000256" key="1">
    <source>
        <dbReference type="ARBA" id="ARBA00006484"/>
    </source>
</evidence>
<comment type="similarity">
    <text evidence="1 4">Belongs to the short-chain dehydrogenases/reductases (SDR) family.</text>
</comment>
<evidence type="ECO:0000313" key="6">
    <source>
        <dbReference type="EMBL" id="KXB05081.1"/>
    </source>
</evidence>
<dbReference type="PRINTS" id="PR00081">
    <property type="entry name" value="GDHRDH"/>
</dbReference>
<evidence type="ECO:0000259" key="5">
    <source>
        <dbReference type="SMART" id="SM00822"/>
    </source>
</evidence>
<sequence>MEKEVETAIVTGASRGIGKAIAFELAQNGFNVVISDIEKTDGCEENIENIDELGREAIFVKADVSDRDQVEDMVEKTIEEFGRVDVLVNNAGINIDKMLTNMAPEQWQKVIDVDLTGVFNCTQAVLPHMIQQGGGKIVNISSMSALDGTPGQANYASAKGGVISFTKTIAMEYAQHNIICNAIAPGFIKTRMTDEMPPGLFRNRLKENPLGRRGKPEEVAKLVSFLVTEGDYITGQLININAGEYI</sequence>
<feature type="domain" description="Ketoreductase" evidence="5">
    <location>
        <begin position="6"/>
        <end position="191"/>
    </location>
</feature>
<dbReference type="AlphaFoldDB" id="A0A133VF65"/>
<accession>A0A133VF65</accession>
<keyword evidence="2" id="KW-0521">NADP</keyword>
<organism evidence="6 7">
    <name type="scientific">candidate division MSBL1 archaeon SCGC-AAA261O19</name>
    <dbReference type="NCBI Taxonomy" id="1698277"/>
    <lineage>
        <taxon>Archaea</taxon>
        <taxon>Methanobacteriati</taxon>
        <taxon>Methanobacteriota</taxon>
        <taxon>candidate division MSBL1</taxon>
    </lineage>
</organism>
<keyword evidence="7" id="KW-1185">Reference proteome</keyword>
<dbReference type="PANTHER" id="PTHR42879">
    <property type="entry name" value="3-OXOACYL-(ACYL-CARRIER-PROTEIN) REDUCTASE"/>
    <property type="match status" value="1"/>
</dbReference>
<gene>
    <name evidence="6" type="ORF">AKJ48_00385</name>
</gene>
<evidence type="ECO:0000256" key="4">
    <source>
        <dbReference type="RuleBase" id="RU000363"/>
    </source>
</evidence>
<dbReference type="CDD" id="cd05333">
    <property type="entry name" value="BKR_SDR_c"/>
    <property type="match status" value="1"/>
</dbReference>
<dbReference type="SUPFAM" id="SSF51735">
    <property type="entry name" value="NAD(P)-binding Rossmann-fold domains"/>
    <property type="match status" value="1"/>
</dbReference>
<keyword evidence="3" id="KW-0560">Oxidoreductase</keyword>
<reference evidence="6 7" key="1">
    <citation type="journal article" date="2016" name="Sci. Rep.">
        <title>Metabolic traits of an uncultured archaeal lineage -MSBL1- from brine pools of the Red Sea.</title>
        <authorList>
            <person name="Mwirichia R."/>
            <person name="Alam I."/>
            <person name="Rashid M."/>
            <person name="Vinu M."/>
            <person name="Ba-Alawi W."/>
            <person name="Anthony Kamau A."/>
            <person name="Kamanda Ngugi D."/>
            <person name="Goker M."/>
            <person name="Klenk H.P."/>
            <person name="Bajic V."/>
            <person name="Stingl U."/>
        </authorList>
    </citation>
    <scope>NUCLEOTIDE SEQUENCE [LARGE SCALE GENOMIC DNA]</scope>
    <source>
        <strain evidence="6">SCGC-AAA261O19</strain>
    </source>
</reference>
<dbReference type="PROSITE" id="PS00061">
    <property type="entry name" value="ADH_SHORT"/>
    <property type="match status" value="1"/>
</dbReference>
<dbReference type="NCBIfam" id="NF005559">
    <property type="entry name" value="PRK07231.1"/>
    <property type="match status" value="1"/>
</dbReference>
<dbReference type="Pfam" id="PF00106">
    <property type="entry name" value="adh_short"/>
    <property type="match status" value="1"/>
</dbReference>
<dbReference type="EMBL" id="LHYB01000002">
    <property type="protein sequence ID" value="KXB05081.1"/>
    <property type="molecule type" value="Genomic_DNA"/>
</dbReference>
<dbReference type="FunFam" id="3.40.50.720:FF:000115">
    <property type="entry name" value="3-oxoacyl-[acyl-carrier-protein] reductase FabG"/>
    <property type="match status" value="1"/>
</dbReference>
<protein>
    <recommendedName>
        <fullName evidence="5">Ketoreductase domain-containing protein</fullName>
    </recommendedName>
</protein>
<dbReference type="InterPro" id="IPR036291">
    <property type="entry name" value="NAD(P)-bd_dom_sf"/>
</dbReference>
<name>A0A133VF65_9EURY</name>
<evidence type="ECO:0000256" key="3">
    <source>
        <dbReference type="ARBA" id="ARBA00023002"/>
    </source>
</evidence>